<evidence type="ECO:0000256" key="2">
    <source>
        <dbReference type="ARBA" id="ARBA00023235"/>
    </source>
</evidence>
<name>A0ABZ2I2U7_9HYPH</name>
<comment type="similarity">
    <text evidence="1">Belongs to the PrpF family.</text>
</comment>
<accession>A0ABZ2I2U7</accession>
<organism evidence="3 4">
    <name type="scientific">Pelagibacterium nitratireducens</name>
    <dbReference type="NCBI Taxonomy" id="1046114"/>
    <lineage>
        <taxon>Bacteria</taxon>
        <taxon>Pseudomonadati</taxon>
        <taxon>Pseudomonadota</taxon>
        <taxon>Alphaproteobacteria</taxon>
        <taxon>Hyphomicrobiales</taxon>
        <taxon>Devosiaceae</taxon>
        <taxon>Pelagibacterium</taxon>
    </lineage>
</organism>
<dbReference type="RefSeq" id="WP_338606946.1">
    <property type="nucleotide sequence ID" value="NZ_CP146275.1"/>
</dbReference>
<dbReference type="Pfam" id="PF04303">
    <property type="entry name" value="PrpF"/>
    <property type="match status" value="1"/>
</dbReference>
<reference evidence="3 4" key="1">
    <citation type="submission" date="2024-02" db="EMBL/GenBank/DDBJ databases">
        <title>Complete genome sequence of Pelagibacterium nitratireducens ZH15.</title>
        <authorList>
            <person name="Zhao L.H."/>
        </authorList>
    </citation>
    <scope>NUCLEOTIDE SEQUENCE [LARGE SCALE GENOMIC DNA]</scope>
    <source>
        <strain evidence="3 4">ZH15</strain>
    </source>
</reference>
<gene>
    <name evidence="3" type="ORF">V6617_10570</name>
</gene>
<keyword evidence="2" id="KW-0413">Isomerase</keyword>
<dbReference type="Gene3D" id="3.10.310.10">
    <property type="entry name" value="Diaminopimelate Epimerase, Chain A, domain 1"/>
    <property type="match status" value="2"/>
</dbReference>
<evidence type="ECO:0000313" key="3">
    <source>
        <dbReference type="EMBL" id="WWT31477.1"/>
    </source>
</evidence>
<dbReference type="EMBL" id="CP146275">
    <property type="protein sequence ID" value="WWT31477.1"/>
    <property type="molecule type" value="Genomic_DNA"/>
</dbReference>
<protein>
    <submittedName>
        <fullName evidence="3">PrpF domain-containing protein</fullName>
    </submittedName>
</protein>
<dbReference type="InterPro" id="IPR007400">
    <property type="entry name" value="PrpF-like"/>
</dbReference>
<sequence>MTQSWIPARFYRGGSSKGVFFNASDLPSDRAEIEPILLNVLGSPDPNSRQLNGMGGGLSSLSKAVILSRSARDDADVDYLFAQIAVDRPIVEWGANCGNLSSAVGPCALEMGLVEAGDGEALVRIYQVNTDKIIHARFPARNGQPITTGTFELAGVASSGARIALDFVDPGGSVSPALLPTGNAIDIIDLDGKQIEVSLVDSTNPVVFVEAAALGLEGTESPDMIETIPQMMDRLDSIRRIGGVLMGLGSTPESVRLANPKIALLCASMPFKALDGSMIDPSGHDIGVRMVSMERVHRAVTLTAAMCVGTACQITGTLANRLSSTSDSEIRVGTPSGVLPVAAEVRNDGQWRVTRTTAFRTARCLMRGDVALEDLP</sequence>
<dbReference type="SUPFAM" id="SSF54506">
    <property type="entry name" value="Diaminopimelate epimerase-like"/>
    <property type="match status" value="2"/>
</dbReference>
<evidence type="ECO:0000313" key="4">
    <source>
        <dbReference type="Proteomes" id="UP001369958"/>
    </source>
</evidence>
<dbReference type="PANTHER" id="PTHR43709:SF2">
    <property type="entry name" value="DUF453 DOMAIN PROTEIN (AFU_ORTHOLOGUE AFUA_6G00360)"/>
    <property type="match status" value="1"/>
</dbReference>
<keyword evidence="4" id="KW-1185">Reference proteome</keyword>
<dbReference type="PANTHER" id="PTHR43709">
    <property type="entry name" value="ACONITATE ISOMERASE-RELATED"/>
    <property type="match status" value="1"/>
</dbReference>
<evidence type="ECO:0000256" key="1">
    <source>
        <dbReference type="ARBA" id="ARBA00007673"/>
    </source>
</evidence>
<dbReference type="Proteomes" id="UP001369958">
    <property type="component" value="Chromosome"/>
</dbReference>
<proteinExistence type="inferred from homology"/>